<feature type="transmembrane region" description="Helical" evidence="8">
    <location>
        <begin position="385"/>
        <end position="411"/>
    </location>
</feature>
<keyword evidence="6 8" id="KW-0472">Membrane</keyword>
<accession>A0A9J6F027</accession>
<dbReference type="GO" id="GO:0015137">
    <property type="term" value="F:citrate transmembrane transporter activity"/>
    <property type="evidence" value="ECO:0007669"/>
    <property type="project" value="TreeGrafter"/>
</dbReference>
<feature type="transmembrane region" description="Helical" evidence="8">
    <location>
        <begin position="480"/>
        <end position="496"/>
    </location>
</feature>
<comment type="caution">
    <text evidence="9">The sequence shown here is derived from an EMBL/GenBank/DDBJ whole genome shotgun (WGS) entry which is preliminary data.</text>
</comment>
<feature type="transmembrane region" description="Helical" evidence="8">
    <location>
        <begin position="238"/>
        <end position="255"/>
    </location>
</feature>
<reference evidence="9" key="1">
    <citation type="journal article" date="2020" name="Cell">
        <title>Large-Scale Comparative Analyses of Tick Genomes Elucidate Their Genetic Diversity and Vector Capacities.</title>
        <authorList>
            <consortium name="Tick Genome and Microbiome Consortium (TIGMIC)"/>
            <person name="Jia N."/>
            <person name="Wang J."/>
            <person name="Shi W."/>
            <person name="Du L."/>
            <person name="Sun Y."/>
            <person name="Zhan W."/>
            <person name="Jiang J.F."/>
            <person name="Wang Q."/>
            <person name="Zhang B."/>
            <person name="Ji P."/>
            <person name="Bell-Sakyi L."/>
            <person name="Cui X.M."/>
            <person name="Yuan T.T."/>
            <person name="Jiang B.G."/>
            <person name="Yang W.F."/>
            <person name="Lam T.T."/>
            <person name="Chang Q.C."/>
            <person name="Ding S.J."/>
            <person name="Wang X.J."/>
            <person name="Zhu J.G."/>
            <person name="Ruan X.D."/>
            <person name="Zhao L."/>
            <person name="Wei J.T."/>
            <person name="Ye R.Z."/>
            <person name="Que T.C."/>
            <person name="Du C.H."/>
            <person name="Zhou Y.H."/>
            <person name="Cheng J.X."/>
            <person name="Dai P.F."/>
            <person name="Guo W.B."/>
            <person name="Han X.H."/>
            <person name="Huang E.J."/>
            <person name="Li L.F."/>
            <person name="Wei W."/>
            <person name="Gao Y.C."/>
            <person name="Liu J.Z."/>
            <person name="Shao H.Z."/>
            <person name="Wang X."/>
            <person name="Wang C.C."/>
            <person name="Yang T.C."/>
            <person name="Huo Q.B."/>
            <person name="Li W."/>
            <person name="Chen H.Y."/>
            <person name="Chen S.E."/>
            <person name="Zhou L.G."/>
            <person name="Ni X.B."/>
            <person name="Tian J.H."/>
            <person name="Sheng Y."/>
            <person name="Liu T."/>
            <person name="Pan Y.S."/>
            <person name="Xia L.Y."/>
            <person name="Li J."/>
            <person name="Zhao F."/>
            <person name="Cao W.C."/>
        </authorList>
    </citation>
    <scope>NUCLEOTIDE SEQUENCE</scope>
    <source>
        <strain evidence="9">Rmic-2018</strain>
    </source>
</reference>
<dbReference type="InterPro" id="IPR001898">
    <property type="entry name" value="SLC13A/DASS"/>
</dbReference>
<sequence>MIQGPFKSVSALITSMVFRQPHLVHHRYAMPLTILRVLRDSSQLPRRLPFLVASSAVLVYAVTPMRCTPCIINITEKWEAKLALEDPRRPKKQLFARAKRAVEAREGSWTKEPSHFRVTLGIARGTVSRINVNFSLSTSWRSTWNLAIAESRCAYVVCLMSTFWMTNAVPLPVTALLPVVLFPLLGVLPTDEACYPYLQETNMLFIGSLIMAMAIEHCNVHKRIALRVMLCVGTNPRWIMLGFMLTTMFMSTWICNTATTAMMMPIVDAVLAEVIDAEYDPLMLAEVGGACDTEKGGQKPLNRSTSTESSGKKEKSVSPVSRSCSVRSEDVAKQKAQRTLSKSLYLSVAFAANIGGTATLTSAGPNLILKFVVEEFYGGLPPIDYASWLVFSTPGVVISVFVVWAAFQLLYRNTGAIGLEKKGHAAKKVINKKYDELGPMNFHEFSVLVMLATLVLLWMFRDPHFARGWATFFGDLKPKDATAALFVIFFLFVIPADPRKIGTSPTLLTWDVVQKRLPWGVVLLRGGGFAMAEATNVSGLSRWMGHQLSSFGFMSPQCIIFVVSGIVAFITEVVSNSATATIFLPIMAQLATDLHMNPLMIIVPVALSCSYAFMLPVGTPANAIVSSHANIFPAEMILPGLVVKCICICIMLVSINTIGIVIFDLNNFPAWAGDMDANGTLAAMLNGTLAVSGH</sequence>
<evidence type="ECO:0000256" key="2">
    <source>
        <dbReference type="ARBA" id="ARBA00006772"/>
    </source>
</evidence>
<feature type="transmembrane region" description="Helical" evidence="8">
    <location>
        <begin position="343"/>
        <end position="365"/>
    </location>
</feature>
<dbReference type="Proteomes" id="UP000821866">
    <property type="component" value="Chromosome 1"/>
</dbReference>
<protein>
    <recommendedName>
        <fullName evidence="11">Na+/dicarboxylate na+/tricarboxylate and phosphate transporter</fullName>
    </recommendedName>
</protein>
<proteinExistence type="inferred from homology"/>
<evidence type="ECO:0000313" key="10">
    <source>
        <dbReference type="Proteomes" id="UP000821866"/>
    </source>
</evidence>
<dbReference type="PANTHER" id="PTHR10283:SF82">
    <property type="entry name" value="SOLUTE CARRIER FAMILY 13 MEMBER 2"/>
    <property type="match status" value="1"/>
</dbReference>
<feature type="region of interest" description="Disordered" evidence="7">
    <location>
        <begin position="293"/>
        <end position="322"/>
    </location>
</feature>
<evidence type="ECO:0000256" key="1">
    <source>
        <dbReference type="ARBA" id="ARBA00004141"/>
    </source>
</evidence>
<dbReference type="GO" id="GO:0015141">
    <property type="term" value="F:succinate transmembrane transporter activity"/>
    <property type="evidence" value="ECO:0007669"/>
    <property type="project" value="TreeGrafter"/>
</dbReference>
<reference evidence="9" key="2">
    <citation type="submission" date="2021-09" db="EMBL/GenBank/DDBJ databases">
        <authorList>
            <person name="Jia N."/>
            <person name="Wang J."/>
            <person name="Shi W."/>
            <person name="Du L."/>
            <person name="Sun Y."/>
            <person name="Zhan W."/>
            <person name="Jiang J."/>
            <person name="Wang Q."/>
            <person name="Zhang B."/>
            <person name="Ji P."/>
            <person name="Sakyi L.B."/>
            <person name="Cui X."/>
            <person name="Yuan T."/>
            <person name="Jiang B."/>
            <person name="Yang W."/>
            <person name="Lam T.T.-Y."/>
            <person name="Chang Q."/>
            <person name="Ding S."/>
            <person name="Wang X."/>
            <person name="Zhu J."/>
            <person name="Ruan X."/>
            <person name="Zhao L."/>
            <person name="Wei J."/>
            <person name="Que T."/>
            <person name="Du C."/>
            <person name="Cheng J."/>
            <person name="Dai P."/>
            <person name="Han X."/>
            <person name="Huang E."/>
            <person name="Gao Y."/>
            <person name="Liu J."/>
            <person name="Shao H."/>
            <person name="Ye R."/>
            <person name="Li L."/>
            <person name="Wei W."/>
            <person name="Wang X."/>
            <person name="Wang C."/>
            <person name="Huo Q."/>
            <person name="Li W."/>
            <person name="Guo W."/>
            <person name="Chen H."/>
            <person name="Chen S."/>
            <person name="Zhou L."/>
            <person name="Zhou L."/>
            <person name="Ni X."/>
            <person name="Tian J."/>
            <person name="Zhou Y."/>
            <person name="Sheng Y."/>
            <person name="Liu T."/>
            <person name="Pan Y."/>
            <person name="Xia L."/>
            <person name="Li J."/>
            <person name="Zhao F."/>
            <person name="Cao W."/>
        </authorList>
    </citation>
    <scope>NUCLEOTIDE SEQUENCE</scope>
    <source>
        <strain evidence="9">Rmic-2018</strain>
        <tissue evidence="9">Larvae</tissue>
    </source>
</reference>
<comment type="subcellular location">
    <subcellularLocation>
        <location evidence="1">Membrane</location>
        <topology evidence="1">Multi-pass membrane protein</topology>
    </subcellularLocation>
</comment>
<gene>
    <name evidence="9" type="ORF">HPB51_009113</name>
</gene>
<dbReference type="AlphaFoldDB" id="A0A9J6F027"/>
<keyword evidence="3" id="KW-0813">Transport</keyword>
<keyword evidence="4 8" id="KW-0812">Transmembrane</keyword>
<feature type="transmembrane region" description="Helical" evidence="8">
    <location>
        <begin position="169"/>
        <end position="188"/>
    </location>
</feature>
<dbReference type="PROSITE" id="PS01271">
    <property type="entry name" value="NA_SULFATE"/>
    <property type="match status" value="1"/>
</dbReference>
<evidence type="ECO:0008006" key="11">
    <source>
        <dbReference type="Google" id="ProtNLM"/>
    </source>
</evidence>
<feature type="transmembrane region" description="Helical" evidence="8">
    <location>
        <begin position="559"/>
        <end position="587"/>
    </location>
</feature>
<evidence type="ECO:0000256" key="3">
    <source>
        <dbReference type="ARBA" id="ARBA00022448"/>
    </source>
</evidence>
<dbReference type="InterPro" id="IPR031312">
    <property type="entry name" value="Na/sul_symport_CS"/>
</dbReference>
<dbReference type="GO" id="GO:0005886">
    <property type="term" value="C:plasma membrane"/>
    <property type="evidence" value="ECO:0007669"/>
    <property type="project" value="TreeGrafter"/>
</dbReference>
<dbReference type="PANTHER" id="PTHR10283">
    <property type="entry name" value="SOLUTE CARRIER FAMILY 13 MEMBER"/>
    <property type="match status" value="1"/>
</dbReference>
<keyword evidence="10" id="KW-1185">Reference proteome</keyword>
<evidence type="ECO:0000256" key="5">
    <source>
        <dbReference type="ARBA" id="ARBA00022989"/>
    </source>
</evidence>
<feature type="transmembrane region" description="Helical" evidence="8">
    <location>
        <begin position="637"/>
        <end position="663"/>
    </location>
</feature>
<feature type="transmembrane region" description="Helical" evidence="8">
    <location>
        <begin position="442"/>
        <end position="460"/>
    </location>
</feature>
<dbReference type="VEuPathDB" id="VectorBase:LOC119181456"/>
<dbReference type="Pfam" id="PF00939">
    <property type="entry name" value="Na_sulph_symp"/>
    <property type="match status" value="1"/>
</dbReference>
<keyword evidence="5 8" id="KW-1133">Transmembrane helix</keyword>
<evidence type="ECO:0000256" key="7">
    <source>
        <dbReference type="SAM" id="MobiDB-lite"/>
    </source>
</evidence>
<comment type="similarity">
    <text evidence="2">Belongs to the SLC13A/DASS transporter (TC 2.A.47) family. NADC subfamily.</text>
</comment>
<dbReference type="EMBL" id="JABSTU010000001">
    <property type="protein sequence ID" value="KAH8039857.1"/>
    <property type="molecule type" value="Genomic_DNA"/>
</dbReference>
<evidence type="ECO:0000313" key="9">
    <source>
        <dbReference type="EMBL" id="KAH8039857.1"/>
    </source>
</evidence>
<feature type="transmembrane region" description="Helical" evidence="8">
    <location>
        <begin position="599"/>
        <end position="617"/>
    </location>
</feature>
<evidence type="ECO:0000256" key="4">
    <source>
        <dbReference type="ARBA" id="ARBA00022692"/>
    </source>
</evidence>
<evidence type="ECO:0000256" key="8">
    <source>
        <dbReference type="SAM" id="Phobius"/>
    </source>
</evidence>
<organism evidence="9 10">
    <name type="scientific">Rhipicephalus microplus</name>
    <name type="common">Cattle tick</name>
    <name type="synonym">Boophilus microplus</name>
    <dbReference type="NCBI Taxonomy" id="6941"/>
    <lineage>
        <taxon>Eukaryota</taxon>
        <taxon>Metazoa</taxon>
        <taxon>Ecdysozoa</taxon>
        <taxon>Arthropoda</taxon>
        <taxon>Chelicerata</taxon>
        <taxon>Arachnida</taxon>
        <taxon>Acari</taxon>
        <taxon>Parasitiformes</taxon>
        <taxon>Ixodida</taxon>
        <taxon>Ixodoidea</taxon>
        <taxon>Ixodidae</taxon>
        <taxon>Rhipicephalinae</taxon>
        <taxon>Rhipicephalus</taxon>
        <taxon>Boophilus</taxon>
    </lineage>
</organism>
<name>A0A9J6F027_RHIMP</name>
<evidence type="ECO:0000256" key="6">
    <source>
        <dbReference type="ARBA" id="ARBA00023136"/>
    </source>
</evidence>